<dbReference type="EMBL" id="JABANO010009480">
    <property type="protein sequence ID" value="KAF4746774.1"/>
    <property type="molecule type" value="Genomic_DNA"/>
</dbReference>
<reference evidence="3 4" key="1">
    <citation type="submission" date="2020-04" db="EMBL/GenBank/DDBJ databases">
        <title>Perkinsus olseni comparative genomics.</title>
        <authorList>
            <person name="Bogema D.R."/>
        </authorList>
    </citation>
    <scope>NUCLEOTIDE SEQUENCE [LARGE SCALE GENOMIC DNA]</scope>
    <source>
        <strain evidence="3 4">ATCC PRA-207</strain>
    </source>
</reference>
<feature type="region of interest" description="Disordered" evidence="1">
    <location>
        <begin position="56"/>
        <end position="82"/>
    </location>
</feature>
<comment type="caution">
    <text evidence="3">The sequence shown here is derived from an EMBL/GenBank/DDBJ whole genome shotgun (WGS) entry which is preliminary data.</text>
</comment>
<evidence type="ECO:0000256" key="2">
    <source>
        <dbReference type="SAM" id="SignalP"/>
    </source>
</evidence>
<accession>A0A7J6TN60</accession>
<keyword evidence="4" id="KW-1185">Reference proteome</keyword>
<dbReference type="Proteomes" id="UP000553632">
    <property type="component" value="Unassembled WGS sequence"/>
</dbReference>
<gene>
    <name evidence="3" type="ORF">FOZ63_008465</name>
</gene>
<proteinExistence type="predicted"/>
<keyword evidence="2" id="KW-0732">Signal</keyword>
<organism evidence="3 4">
    <name type="scientific">Perkinsus olseni</name>
    <name type="common">Perkinsus atlanticus</name>
    <dbReference type="NCBI Taxonomy" id="32597"/>
    <lineage>
        <taxon>Eukaryota</taxon>
        <taxon>Sar</taxon>
        <taxon>Alveolata</taxon>
        <taxon>Perkinsozoa</taxon>
        <taxon>Perkinsea</taxon>
        <taxon>Perkinsida</taxon>
        <taxon>Perkinsidae</taxon>
        <taxon>Perkinsus</taxon>
    </lineage>
</organism>
<feature type="signal peptide" evidence="2">
    <location>
        <begin position="1"/>
        <end position="19"/>
    </location>
</feature>
<evidence type="ECO:0000313" key="3">
    <source>
        <dbReference type="EMBL" id="KAF4746774.1"/>
    </source>
</evidence>
<sequence>MPLPSVGCLLVLLVIYVNGSSTSSNPGEPPPPHLPRMHLNDELLRGVQKALLMAKKGTEAAPSKVDTAPRPPPPSANPEDRSLEELVKDLIPQRYVSRVEGLPAKVWRCAANNSRITWSWPREGTYLNELSETSEGFLLKKGQLRLRFTFTIRDLHGAEGEALIKTICRSILERAVAVRYGPDKKLSQVTLSELSHDLRSKSHFFGLMHNSRK</sequence>
<protein>
    <submittedName>
        <fullName evidence="3">Uncharacterized protein</fullName>
    </submittedName>
</protein>
<evidence type="ECO:0000313" key="4">
    <source>
        <dbReference type="Proteomes" id="UP000553632"/>
    </source>
</evidence>
<feature type="chain" id="PRO_5029758363" evidence="2">
    <location>
        <begin position="20"/>
        <end position="213"/>
    </location>
</feature>
<evidence type="ECO:0000256" key="1">
    <source>
        <dbReference type="SAM" id="MobiDB-lite"/>
    </source>
</evidence>
<name>A0A7J6TN60_PEROL</name>
<dbReference type="AlphaFoldDB" id="A0A7J6TN60"/>